<evidence type="ECO:0000313" key="2">
    <source>
        <dbReference type="Proteomes" id="UP001597368"/>
    </source>
</evidence>
<evidence type="ECO:0000313" key="1">
    <source>
        <dbReference type="EMBL" id="MFD1936773.1"/>
    </source>
</evidence>
<proteinExistence type="predicted"/>
<name>A0ABW4T482_9ACTN</name>
<dbReference type="Proteomes" id="UP001597368">
    <property type="component" value="Unassembled WGS sequence"/>
</dbReference>
<gene>
    <name evidence="1" type="ORF">ACFSKW_35425</name>
</gene>
<keyword evidence="2" id="KW-1185">Reference proteome</keyword>
<protein>
    <recommendedName>
        <fullName evidence="3">Bacterial transcriptional activator domain-containing protein</fullName>
    </recommendedName>
</protein>
<sequence length="140" mass="15945">MLARPVDPARYGGVVRPDKTVWWAADELERVRRLRGRSPDTWPTPTALPDSLDRLAKWLTELGWDDLTCLARREELAVYGRLSAVRPGLFADRIVHALAALRRSLMECKRHEEALEVVDELLLLSETNRSAQAEAPDARY</sequence>
<evidence type="ECO:0008006" key="3">
    <source>
        <dbReference type="Google" id="ProtNLM"/>
    </source>
</evidence>
<accession>A0ABW4T482</accession>
<reference evidence="2" key="1">
    <citation type="journal article" date="2019" name="Int. J. Syst. Evol. Microbiol.">
        <title>The Global Catalogue of Microorganisms (GCM) 10K type strain sequencing project: providing services to taxonomists for standard genome sequencing and annotation.</title>
        <authorList>
            <consortium name="The Broad Institute Genomics Platform"/>
            <consortium name="The Broad Institute Genome Sequencing Center for Infectious Disease"/>
            <person name="Wu L."/>
            <person name="Ma J."/>
        </authorList>
    </citation>
    <scope>NUCLEOTIDE SEQUENCE [LARGE SCALE GENOMIC DNA]</scope>
    <source>
        <strain evidence="2">ICMP 6774ER</strain>
    </source>
</reference>
<organism evidence="1 2">
    <name type="scientific">Nonomuraea mangrovi</name>
    <dbReference type="NCBI Taxonomy" id="2316207"/>
    <lineage>
        <taxon>Bacteria</taxon>
        <taxon>Bacillati</taxon>
        <taxon>Actinomycetota</taxon>
        <taxon>Actinomycetes</taxon>
        <taxon>Streptosporangiales</taxon>
        <taxon>Streptosporangiaceae</taxon>
        <taxon>Nonomuraea</taxon>
    </lineage>
</organism>
<comment type="caution">
    <text evidence="1">The sequence shown here is derived from an EMBL/GenBank/DDBJ whole genome shotgun (WGS) entry which is preliminary data.</text>
</comment>
<dbReference type="EMBL" id="JBHUFV010000052">
    <property type="protein sequence ID" value="MFD1936773.1"/>
    <property type="molecule type" value="Genomic_DNA"/>
</dbReference>
<dbReference type="RefSeq" id="WP_379577361.1">
    <property type="nucleotide sequence ID" value="NZ_JBHUFV010000052.1"/>
</dbReference>